<feature type="compositionally biased region" description="Low complexity" evidence="1">
    <location>
        <begin position="53"/>
        <end position="63"/>
    </location>
</feature>
<evidence type="ECO:0000313" key="3">
    <source>
        <dbReference type="EMBL" id="CAL4997736.1"/>
    </source>
</evidence>
<evidence type="ECO:0000256" key="2">
    <source>
        <dbReference type="SAM" id="SignalP"/>
    </source>
</evidence>
<dbReference type="Proteomes" id="UP001497457">
    <property type="component" value="Chromosome 25rd"/>
</dbReference>
<feature type="chain" id="PRO_5044721588" evidence="2">
    <location>
        <begin position="28"/>
        <end position="78"/>
    </location>
</feature>
<accession>A0ABC9BA74</accession>
<feature type="signal peptide" evidence="2">
    <location>
        <begin position="1"/>
        <end position="27"/>
    </location>
</feature>
<protein>
    <submittedName>
        <fullName evidence="4">Uncharacterized protein</fullName>
    </submittedName>
</protein>
<name>A0ABC9BA74_9POAL</name>
<dbReference type="AlphaFoldDB" id="A0ABC9BA74"/>
<feature type="compositionally biased region" description="Pro residues" evidence="1">
    <location>
        <begin position="64"/>
        <end position="78"/>
    </location>
</feature>
<keyword evidence="2" id="KW-0732">Signal</keyword>
<dbReference type="EMBL" id="OZ075135">
    <property type="protein sequence ID" value="CAL4997736.1"/>
    <property type="molecule type" value="Genomic_DNA"/>
</dbReference>
<keyword evidence="5" id="KW-1185">Reference proteome</keyword>
<reference evidence="4 5" key="1">
    <citation type="submission" date="2024-10" db="EMBL/GenBank/DDBJ databases">
        <authorList>
            <person name="Ryan C."/>
        </authorList>
    </citation>
    <scope>NUCLEOTIDE SEQUENCE [LARGE SCALE GENOMIC DNA]</scope>
</reference>
<evidence type="ECO:0000313" key="4">
    <source>
        <dbReference type="EMBL" id="CAL4997741.1"/>
    </source>
</evidence>
<organism evidence="4 5">
    <name type="scientific">Urochloa decumbens</name>
    <dbReference type="NCBI Taxonomy" id="240449"/>
    <lineage>
        <taxon>Eukaryota</taxon>
        <taxon>Viridiplantae</taxon>
        <taxon>Streptophyta</taxon>
        <taxon>Embryophyta</taxon>
        <taxon>Tracheophyta</taxon>
        <taxon>Spermatophyta</taxon>
        <taxon>Magnoliopsida</taxon>
        <taxon>Liliopsida</taxon>
        <taxon>Poales</taxon>
        <taxon>Poaceae</taxon>
        <taxon>PACMAD clade</taxon>
        <taxon>Panicoideae</taxon>
        <taxon>Panicodae</taxon>
        <taxon>Paniceae</taxon>
        <taxon>Melinidinae</taxon>
        <taxon>Urochloa</taxon>
    </lineage>
</organism>
<evidence type="ECO:0000256" key="1">
    <source>
        <dbReference type="SAM" id="MobiDB-lite"/>
    </source>
</evidence>
<dbReference type="EMBL" id="OZ075135">
    <property type="protein sequence ID" value="CAL4997741.1"/>
    <property type="molecule type" value="Genomic_DNA"/>
</dbReference>
<feature type="region of interest" description="Disordered" evidence="1">
    <location>
        <begin position="51"/>
        <end position="78"/>
    </location>
</feature>
<sequence>MALMRASSTGLLVLCIASLLLVSSIAAETTGAPVHDAGGRKVMKRVLLSADDTTPPQIQTYPTSPQPPTYYGPPQQRP</sequence>
<proteinExistence type="predicted"/>
<evidence type="ECO:0000313" key="5">
    <source>
        <dbReference type="Proteomes" id="UP001497457"/>
    </source>
</evidence>
<gene>
    <name evidence="3" type="ORF">URODEC1_LOCUS63530</name>
    <name evidence="4" type="ORF">URODEC1_LOCUS63531</name>
</gene>